<protein>
    <submittedName>
        <fullName evidence="4">Ankyrin repeat-containing domain protein</fullName>
    </submittedName>
</protein>
<dbReference type="EMBL" id="JBFXLU010000030">
    <property type="protein sequence ID" value="KAL2851540.1"/>
    <property type="molecule type" value="Genomic_DNA"/>
</dbReference>
<evidence type="ECO:0000313" key="4">
    <source>
        <dbReference type="EMBL" id="KAL2851540.1"/>
    </source>
</evidence>
<dbReference type="PANTHER" id="PTHR24198">
    <property type="entry name" value="ANKYRIN REPEAT AND PROTEIN KINASE DOMAIN-CONTAINING PROTEIN"/>
    <property type="match status" value="1"/>
</dbReference>
<organism evidence="4 5">
    <name type="scientific">Aspergillus pseudoustus</name>
    <dbReference type="NCBI Taxonomy" id="1810923"/>
    <lineage>
        <taxon>Eukaryota</taxon>
        <taxon>Fungi</taxon>
        <taxon>Dikarya</taxon>
        <taxon>Ascomycota</taxon>
        <taxon>Pezizomycotina</taxon>
        <taxon>Eurotiomycetes</taxon>
        <taxon>Eurotiomycetidae</taxon>
        <taxon>Eurotiales</taxon>
        <taxon>Aspergillaceae</taxon>
        <taxon>Aspergillus</taxon>
        <taxon>Aspergillus subgen. Nidulantes</taxon>
    </lineage>
</organism>
<comment type="caution">
    <text evidence="4">The sequence shown here is derived from an EMBL/GenBank/DDBJ whole genome shotgun (WGS) entry which is preliminary data.</text>
</comment>
<dbReference type="PRINTS" id="PR01415">
    <property type="entry name" value="ANKYRIN"/>
</dbReference>
<keyword evidence="2 3" id="KW-0040">ANK repeat</keyword>
<dbReference type="SMART" id="SM00248">
    <property type="entry name" value="ANK"/>
    <property type="match status" value="5"/>
</dbReference>
<proteinExistence type="predicted"/>
<name>A0ABR4KGY1_9EURO</name>
<dbReference type="InterPro" id="IPR002110">
    <property type="entry name" value="Ankyrin_rpt"/>
</dbReference>
<accession>A0ABR4KGY1</accession>
<dbReference type="InterPro" id="IPR036770">
    <property type="entry name" value="Ankyrin_rpt-contain_sf"/>
</dbReference>
<dbReference type="Pfam" id="PF12796">
    <property type="entry name" value="Ank_2"/>
    <property type="match status" value="1"/>
</dbReference>
<dbReference type="PROSITE" id="PS50088">
    <property type="entry name" value="ANK_REPEAT"/>
    <property type="match status" value="1"/>
</dbReference>
<dbReference type="PROSITE" id="PS50297">
    <property type="entry name" value="ANK_REP_REGION"/>
    <property type="match status" value="1"/>
</dbReference>
<evidence type="ECO:0000256" key="1">
    <source>
        <dbReference type="ARBA" id="ARBA00022737"/>
    </source>
</evidence>
<dbReference type="PANTHER" id="PTHR24198:SF165">
    <property type="entry name" value="ANKYRIN REPEAT-CONTAINING PROTEIN-RELATED"/>
    <property type="match status" value="1"/>
</dbReference>
<dbReference type="SUPFAM" id="SSF48403">
    <property type="entry name" value="Ankyrin repeat"/>
    <property type="match status" value="2"/>
</dbReference>
<keyword evidence="1" id="KW-0677">Repeat</keyword>
<dbReference type="Proteomes" id="UP001610446">
    <property type="component" value="Unassembled WGS sequence"/>
</dbReference>
<gene>
    <name evidence="4" type="ORF">BJY01DRAFT_245049</name>
</gene>
<evidence type="ECO:0000313" key="5">
    <source>
        <dbReference type="Proteomes" id="UP001610446"/>
    </source>
</evidence>
<evidence type="ECO:0000256" key="2">
    <source>
        <dbReference type="ARBA" id="ARBA00023043"/>
    </source>
</evidence>
<feature type="repeat" description="ANK" evidence="3">
    <location>
        <begin position="390"/>
        <end position="422"/>
    </location>
</feature>
<keyword evidence="5" id="KW-1185">Reference proteome</keyword>
<evidence type="ECO:0000256" key="3">
    <source>
        <dbReference type="PROSITE-ProRule" id="PRU00023"/>
    </source>
</evidence>
<reference evidence="4 5" key="1">
    <citation type="submission" date="2024-07" db="EMBL/GenBank/DDBJ databases">
        <title>Section-level genome sequencing and comparative genomics of Aspergillus sections Usti and Cavernicolus.</title>
        <authorList>
            <consortium name="Lawrence Berkeley National Laboratory"/>
            <person name="Nybo J.L."/>
            <person name="Vesth T.C."/>
            <person name="Theobald S."/>
            <person name="Frisvad J.C."/>
            <person name="Larsen T.O."/>
            <person name="Kjaerboelling I."/>
            <person name="Rothschild-Mancinelli K."/>
            <person name="Lyhne E.K."/>
            <person name="Kogle M.E."/>
            <person name="Barry K."/>
            <person name="Clum A."/>
            <person name="Na H."/>
            <person name="Ledsgaard L."/>
            <person name="Lin J."/>
            <person name="Lipzen A."/>
            <person name="Kuo A."/>
            <person name="Riley R."/>
            <person name="Mondo S."/>
            <person name="Labutti K."/>
            <person name="Haridas S."/>
            <person name="Pangalinan J."/>
            <person name="Salamov A.A."/>
            <person name="Simmons B.A."/>
            <person name="Magnuson J.K."/>
            <person name="Chen J."/>
            <person name="Drula E."/>
            <person name="Henrissat B."/>
            <person name="Wiebenga A."/>
            <person name="Lubbers R.J."/>
            <person name="Gomes A.C."/>
            <person name="Makela M.R."/>
            <person name="Stajich J."/>
            <person name="Grigoriev I.V."/>
            <person name="Mortensen U.H."/>
            <person name="De Vries R.P."/>
            <person name="Baker S.E."/>
            <person name="Andersen M.R."/>
        </authorList>
    </citation>
    <scope>NUCLEOTIDE SEQUENCE [LARGE SCALE GENOMIC DNA]</scope>
    <source>
        <strain evidence="4 5">CBS 123904</strain>
    </source>
</reference>
<dbReference type="Gene3D" id="1.25.40.20">
    <property type="entry name" value="Ankyrin repeat-containing domain"/>
    <property type="match status" value="3"/>
</dbReference>
<sequence>MDQTEPGGEDAFFDELWQCVLEAFGLLDKVYCVVDELNSDQADFFLRRLVELGQMRPQAVKLRLEDRQTNKDIALFIEYRLRLAADISDDTTETIKKSIEDRVHPSFLYARLMLNGVLAKRKKETVDRAAVQDALLSLPPSMEAMYSQMLHGHSQAAGVPQERQLLILQLATHASRPLRLLEIATVLDFVNPTEDTAQYGNTKNMTRMSCGPLLVILEEETVSIIHHSFTEFLTDAGRREHGESFPVIDDQKTQEFMTLICVKYLPSGPLFSWEFVEPESYDEEGGAPTDIYKKRDAITQRKVLQLQYPFLAYALHNWYYHARRLTELSGEVRATLKLFMKADNQAFLAWIDATQRHHVSPLYIAAWTGMTSALTMFITPGQDLNDWIGTGQTPLITAAREGHADTVARLLKLGASPDESDDMGCKPLHYAARRDLPVTVQVLMDAGVSPLTPMTKKRMRPSHLDDKSLASGTLLRDASRNGCVESVHSMLLHLTEHDCKCSLRAAVNYKRPGLVKYLVDTAGIDVKSDFGGDLLLNAAWNLDLEIMELSGPLRFFLPCAAAHPRNKYLPPETIDKAFDLALGSGCDINARGVNGQAALHHCMSKGLPVVEKLLERGADAHANDDDGSTPLHLYKFSEQTIPALKVLLKYGATWGAVRVTDGLTPVHTCLSRLDRNSEVESVFPFVTHWDIPDRNGNSVFHSIVLQSAMDWSAARLKVLMDFLKRFGIDVNSPNYKGQTLPLVKGSEAEDIGNAFLAAGADIGARNYKGRTWWLRAIQKEGDRMGPEDIQSMLHLSANANVIYDAGNNALHLICRGRSPS</sequence>